<dbReference type="PROSITE" id="PS00523">
    <property type="entry name" value="SULFATASE_1"/>
    <property type="match status" value="1"/>
</dbReference>
<dbReference type="PANTHER" id="PTHR42693:SF43">
    <property type="entry name" value="BLL2667 PROTEIN"/>
    <property type="match status" value="1"/>
</dbReference>
<dbReference type="EMBL" id="BAABRL010000005">
    <property type="protein sequence ID" value="GAA5495749.1"/>
    <property type="molecule type" value="Genomic_DNA"/>
</dbReference>
<dbReference type="Gene3D" id="2.60.120.200">
    <property type="match status" value="1"/>
</dbReference>
<sequence length="806" mass="89511">MIKHLIAGCIVCSTVAATAQKEAAQTDPFDRKILPLADTPFKGKIGLRPSDSQKDFPIEPYAPEGAPNILIILTDDVGFGASSTFGGPIPTPTFDRVANNGIRFNQFHTTALCSPTRAALLTGRNHHSVATACIMEAGVGYPGYNTLVPQSKRGLGDILKLNGYNTSWYGKNHNVPDWHTSQAGPFTLWPVGLGFEYFYGFVGGDTSQWNPAIVENTRPIEPPHDDPDYNFDRDMADKCIAWLRMQHAVAPDKPFLAYYAPGTAHAPHHAPKEWIEKFKGKFDHGWDKQREITYAKQKEMGIIPENTKLTKRSEGIPDWDEQNDKQKELYARMMEVYAAALSHCDHQTGRVIDAIEEMGELDNTLIIYIMGDNGASAEGSPQGLFNEMTFFNNIPEPFEQLYAKKDLLGGPMTFNHYPIGWAHAMDTPFQWTKQVASHFGGTRNGLAISWPAKIKAKGEIRSQFHHVIDILPTIMEATGLPHPSSVYGVEQAPIEGVSMMYAFNDAKAPSKREIQYFEMFANRALYHDGWVATTTPTTPPWVSVAEAVDPIEGYKWELYNISEDFSQSNNLASENPEKLKDLQRLFYIEAVKYDVLPLDNSKVERLDISNRPNLTEGRKEFTYHEGMIRIPEGSAPDLKNKSFGISAELEIPEGGAEGLVMTQGGRFSGLGLYLLEGKPVFHYNLCGVERYSVAGPDALTPGKHVVTVDFNYDGGGVGKGGTATLTVDGKQVAQEKLPQTIGYRMSLDETLDIGEDTGTPVSEDYKVPFKFTGKILKVIINITDHKLTEEELKEYREGRLKGLMAQ</sequence>
<proteinExistence type="inferred from homology"/>
<evidence type="ECO:0000259" key="5">
    <source>
        <dbReference type="Pfam" id="PF00884"/>
    </source>
</evidence>
<protein>
    <recommendedName>
        <fullName evidence="5">Sulfatase N-terminal domain-containing protein</fullName>
    </recommendedName>
</protein>
<dbReference type="InterPro" id="IPR013320">
    <property type="entry name" value="ConA-like_dom_sf"/>
</dbReference>
<keyword evidence="4" id="KW-0106">Calcium</keyword>
<dbReference type="Pfam" id="PF00884">
    <property type="entry name" value="Sulfatase"/>
    <property type="match status" value="1"/>
</dbReference>
<gene>
    <name evidence="6" type="ORF">Rhal01_01928</name>
</gene>
<dbReference type="InterPro" id="IPR017850">
    <property type="entry name" value="Alkaline_phosphatase_core_sf"/>
</dbReference>
<keyword evidence="2" id="KW-0479">Metal-binding</keyword>
<dbReference type="Proteomes" id="UP001424741">
    <property type="component" value="Unassembled WGS sequence"/>
</dbReference>
<evidence type="ECO:0000256" key="4">
    <source>
        <dbReference type="ARBA" id="ARBA00022837"/>
    </source>
</evidence>
<dbReference type="SUPFAM" id="SSF53649">
    <property type="entry name" value="Alkaline phosphatase-like"/>
    <property type="match status" value="1"/>
</dbReference>
<dbReference type="InterPro" id="IPR050738">
    <property type="entry name" value="Sulfatase"/>
</dbReference>
<dbReference type="InterPro" id="IPR000917">
    <property type="entry name" value="Sulfatase_N"/>
</dbReference>
<comment type="similarity">
    <text evidence="1">Belongs to the sulfatase family.</text>
</comment>
<evidence type="ECO:0000313" key="6">
    <source>
        <dbReference type="EMBL" id="GAA5495749.1"/>
    </source>
</evidence>
<keyword evidence="7" id="KW-1185">Reference proteome</keyword>
<comment type="caution">
    <text evidence="6">The sequence shown here is derived from an EMBL/GenBank/DDBJ whole genome shotgun (WGS) entry which is preliminary data.</text>
</comment>
<accession>A0ABP9UZ78</accession>
<organism evidence="6 7">
    <name type="scientific">Rubritalea halochordaticola</name>
    <dbReference type="NCBI Taxonomy" id="714537"/>
    <lineage>
        <taxon>Bacteria</taxon>
        <taxon>Pseudomonadati</taxon>
        <taxon>Verrucomicrobiota</taxon>
        <taxon>Verrucomicrobiia</taxon>
        <taxon>Verrucomicrobiales</taxon>
        <taxon>Rubritaleaceae</taxon>
        <taxon>Rubritalea</taxon>
    </lineage>
</organism>
<dbReference type="InterPro" id="IPR024607">
    <property type="entry name" value="Sulfatase_CS"/>
</dbReference>
<evidence type="ECO:0000256" key="2">
    <source>
        <dbReference type="ARBA" id="ARBA00022723"/>
    </source>
</evidence>
<evidence type="ECO:0000256" key="1">
    <source>
        <dbReference type="ARBA" id="ARBA00008779"/>
    </source>
</evidence>
<dbReference type="Gene3D" id="3.30.1120.10">
    <property type="match status" value="1"/>
</dbReference>
<reference evidence="6 7" key="1">
    <citation type="submission" date="2024-02" db="EMBL/GenBank/DDBJ databases">
        <title>Rubritalea halochordaticola NBRC 107102.</title>
        <authorList>
            <person name="Ichikawa N."/>
            <person name="Katano-Makiyama Y."/>
            <person name="Hidaka K."/>
        </authorList>
    </citation>
    <scope>NUCLEOTIDE SEQUENCE [LARGE SCALE GENOMIC DNA]</scope>
    <source>
        <strain evidence="6 7">NBRC 107102</strain>
    </source>
</reference>
<name>A0ABP9UZ78_9BACT</name>
<dbReference type="PANTHER" id="PTHR42693">
    <property type="entry name" value="ARYLSULFATASE FAMILY MEMBER"/>
    <property type="match status" value="1"/>
</dbReference>
<dbReference type="SUPFAM" id="SSF49899">
    <property type="entry name" value="Concanavalin A-like lectins/glucanases"/>
    <property type="match status" value="1"/>
</dbReference>
<dbReference type="RefSeq" id="WP_346188494.1">
    <property type="nucleotide sequence ID" value="NZ_BAABRL010000005.1"/>
</dbReference>
<keyword evidence="3" id="KW-0378">Hydrolase</keyword>
<feature type="domain" description="Sulfatase N-terminal" evidence="5">
    <location>
        <begin position="67"/>
        <end position="479"/>
    </location>
</feature>
<dbReference type="CDD" id="cd16025">
    <property type="entry name" value="PAS_like"/>
    <property type="match status" value="1"/>
</dbReference>
<evidence type="ECO:0000256" key="3">
    <source>
        <dbReference type="ARBA" id="ARBA00022801"/>
    </source>
</evidence>
<dbReference type="Gene3D" id="3.40.720.10">
    <property type="entry name" value="Alkaline Phosphatase, subunit A"/>
    <property type="match status" value="1"/>
</dbReference>
<evidence type="ECO:0000313" key="7">
    <source>
        <dbReference type="Proteomes" id="UP001424741"/>
    </source>
</evidence>